<sequence length="89" mass="10106">MKNKTFILVMLWFTILTIWAVSSIKSSLHDSRNITVQGVPAPAVPQPYQTVHMDKDTVWIIDPLSSNIKVISHDKDGYHITQATMDLKK</sequence>
<gene>
    <name evidence="1" type="ORF">GCM10008018_56270</name>
</gene>
<dbReference type="Proteomes" id="UP000615455">
    <property type="component" value="Unassembled WGS sequence"/>
</dbReference>
<evidence type="ECO:0000313" key="2">
    <source>
        <dbReference type="Proteomes" id="UP000615455"/>
    </source>
</evidence>
<proteinExistence type="predicted"/>
<evidence type="ECO:0000313" key="1">
    <source>
        <dbReference type="EMBL" id="GGA02964.1"/>
    </source>
</evidence>
<dbReference type="EMBL" id="BMHE01000043">
    <property type="protein sequence ID" value="GGA02964.1"/>
    <property type="molecule type" value="Genomic_DNA"/>
</dbReference>
<comment type="caution">
    <text evidence="1">The sequence shown here is derived from an EMBL/GenBank/DDBJ whole genome shotgun (WGS) entry which is preliminary data.</text>
</comment>
<organism evidence="1 2">
    <name type="scientific">Paenibacillus marchantiophytorum</name>
    <dbReference type="NCBI Taxonomy" id="1619310"/>
    <lineage>
        <taxon>Bacteria</taxon>
        <taxon>Bacillati</taxon>
        <taxon>Bacillota</taxon>
        <taxon>Bacilli</taxon>
        <taxon>Bacillales</taxon>
        <taxon>Paenibacillaceae</taxon>
        <taxon>Paenibacillus</taxon>
    </lineage>
</organism>
<dbReference type="RefSeq" id="WP_189018166.1">
    <property type="nucleotide sequence ID" value="NZ_BMHE01000043.1"/>
</dbReference>
<protein>
    <submittedName>
        <fullName evidence="1">Uncharacterized protein</fullName>
    </submittedName>
</protein>
<reference evidence="2" key="1">
    <citation type="journal article" date="2019" name="Int. J. Syst. Evol. Microbiol.">
        <title>The Global Catalogue of Microorganisms (GCM) 10K type strain sequencing project: providing services to taxonomists for standard genome sequencing and annotation.</title>
        <authorList>
            <consortium name="The Broad Institute Genomics Platform"/>
            <consortium name="The Broad Institute Genome Sequencing Center for Infectious Disease"/>
            <person name="Wu L."/>
            <person name="Ma J."/>
        </authorList>
    </citation>
    <scope>NUCLEOTIDE SEQUENCE [LARGE SCALE GENOMIC DNA]</scope>
    <source>
        <strain evidence="2">CGMCC 1.15043</strain>
    </source>
</reference>
<keyword evidence="2" id="KW-1185">Reference proteome</keyword>
<accession>A0ABQ1F949</accession>
<name>A0ABQ1F949_9BACL</name>